<organism evidence="4 5">
    <name type="scientific">Leclercia adecarboxylata</name>
    <dbReference type="NCBI Taxonomy" id="83655"/>
    <lineage>
        <taxon>Bacteria</taxon>
        <taxon>Pseudomonadati</taxon>
        <taxon>Pseudomonadota</taxon>
        <taxon>Gammaproteobacteria</taxon>
        <taxon>Enterobacterales</taxon>
        <taxon>Enterobacteriaceae</taxon>
        <taxon>Leclercia</taxon>
    </lineage>
</organism>
<evidence type="ECO:0000313" key="5">
    <source>
        <dbReference type="Proteomes" id="UP001149314"/>
    </source>
</evidence>
<dbReference type="PANTHER" id="PTHR12045:SF3">
    <property type="entry name" value="INACTIVE ALLANTOICASE-RELATED"/>
    <property type="match status" value="1"/>
</dbReference>
<dbReference type="AlphaFoldDB" id="A0A9X3YFC2"/>
<feature type="non-terminal residue" evidence="4">
    <location>
        <position position="1"/>
    </location>
</feature>
<keyword evidence="2" id="KW-0659">Purine metabolism</keyword>
<name>A0A9X3YFC2_9ENTR</name>
<dbReference type="GO" id="GO:0000256">
    <property type="term" value="P:allantoin catabolic process"/>
    <property type="evidence" value="ECO:0007669"/>
    <property type="project" value="InterPro"/>
</dbReference>
<accession>A0A9X3YFC2</accession>
<dbReference type="InterPro" id="IPR008979">
    <property type="entry name" value="Galactose-bd-like_sf"/>
</dbReference>
<dbReference type="Pfam" id="PF03561">
    <property type="entry name" value="Allantoicase"/>
    <property type="match status" value="1"/>
</dbReference>
<dbReference type="PANTHER" id="PTHR12045">
    <property type="entry name" value="ALLANTOICASE"/>
    <property type="match status" value="1"/>
</dbReference>
<dbReference type="InterPro" id="IPR015908">
    <property type="entry name" value="Allantoicase_dom"/>
</dbReference>
<dbReference type="InterPro" id="IPR005164">
    <property type="entry name" value="Allantoicase"/>
</dbReference>
<dbReference type="Gene3D" id="2.60.120.260">
    <property type="entry name" value="Galactose-binding domain-like"/>
    <property type="match status" value="1"/>
</dbReference>
<protein>
    <recommendedName>
        <fullName evidence="3">Allantoicase domain-containing protein</fullName>
    </recommendedName>
</protein>
<feature type="non-terminal residue" evidence="4">
    <location>
        <position position="131"/>
    </location>
</feature>
<dbReference type="Proteomes" id="UP001149314">
    <property type="component" value="Unassembled WGS sequence"/>
</dbReference>
<proteinExistence type="inferred from homology"/>
<comment type="caution">
    <text evidence="4">The sequence shown here is derived from an EMBL/GenBank/DDBJ whole genome shotgun (WGS) entry which is preliminary data.</text>
</comment>
<dbReference type="GO" id="GO:0004037">
    <property type="term" value="F:allantoicase activity"/>
    <property type="evidence" value="ECO:0007669"/>
    <property type="project" value="InterPro"/>
</dbReference>
<feature type="domain" description="Allantoicase" evidence="3">
    <location>
        <begin position="3"/>
        <end position="129"/>
    </location>
</feature>
<reference evidence="4" key="1">
    <citation type="journal article" date="2023" name="Genes Genomics">
        <title>Genomic insights of Leclercia adecarboxylata strains linked to an outbreak in public hospitals in Mexico.</title>
        <authorList>
            <person name="Barrios-Villa E."/>
            <person name="Pacheco-Flores B."/>
            <person name="Lozano-Zarain P."/>
            <person name="Del Campo-Ortega R."/>
            <person name="de Jesus Ascencio-Montiel I."/>
            <person name="Gonzalez-Leon M."/>
            <person name="Camorlinga-Ponce M."/>
            <person name="Gaytan Cervantes F.J."/>
            <person name="Gonzalez Torres C."/>
            <person name="Aguilar E."/>
            <person name="Gonzalez Ibarra J."/>
            <person name="Torres Lopez F.J."/>
            <person name="Rosas-Vargas H."/>
            <person name="Gonzalez-Bonilla C.R."/>
            <person name="Del Carmen Rocha-Gracia R."/>
        </authorList>
    </citation>
    <scope>NUCLEOTIDE SEQUENCE</scope>
    <source>
        <strain evidence="4">Lac40</strain>
    </source>
</reference>
<evidence type="ECO:0000256" key="1">
    <source>
        <dbReference type="ARBA" id="ARBA00009242"/>
    </source>
</evidence>
<evidence type="ECO:0000256" key="2">
    <source>
        <dbReference type="ARBA" id="ARBA00022631"/>
    </source>
</evidence>
<dbReference type="GO" id="GO:0006144">
    <property type="term" value="P:purine nucleobase metabolic process"/>
    <property type="evidence" value="ECO:0007669"/>
    <property type="project" value="UniProtKB-KW"/>
</dbReference>
<comment type="similarity">
    <text evidence="1">Belongs to the allantoicase family.</text>
</comment>
<dbReference type="EMBL" id="JAOURS010000357">
    <property type="protein sequence ID" value="MDC6641807.1"/>
    <property type="molecule type" value="Genomic_DNA"/>
</dbReference>
<evidence type="ECO:0000259" key="3">
    <source>
        <dbReference type="Pfam" id="PF03561"/>
    </source>
</evidence>
<dbReference type="SUPFAM" id="SSF49785">
    <property type="entry name" value="Galactose-binding domain-like"/>
    <property type="match status" value="1"/>
</dbReference>
<sequence>LNPEPAVFIPGKYDDHGKWMDGWETRRRRNGGYDHCIVRLARPGVVKGVDIDTSHFTGNFPPAASIEAAYLPDGEPTDATQWTEIVPSTTLQGNSHAYVAVTSPQAFTHLRLNIFPDGGIARLRVYGQPQV</sequence>
<gene>
    <name evidence="4" type="ORF">OEZ79_26975</name>
</gene>
<evidence type="ECO:0000313" key="4">
    <source>
        <dbReference type="EMBL" id="MDC6641807.1"/>
    </source>
</evidence>